<dbReference type="Gene3D" id="3.30.559.10">
    <property type="entry name" value="Chloramphenicol acetyltransferase-like domain"/>
    <property type="match status" value="1"/>
</dbReference>
<dbReference type="GO" id="GO:0004144">
    <property type="term" value="F:diacylglycerol O-acyltransferase activity"/>
    <property type="evidence" value="ECO:0007669"/>
    <property type="project" value="InterPro"/>
</dbReference>
<feature type="domain" description="O-acyltransferase WSD1-like N-terminal" evidence="1">
    <location>
        <begin position="8"/>
        <end position="179"/>
    </location>
</feature>
<evidence type="ECO:0000259" key="1">
    <source>
        <dbReference type="Pfam" id="PF03007"/>
    </source>
</evidence>
<keyword evidence="3" id="KW-1185">Reference proteome</keyword>
<dbReference type="EMBL" id="JADMLG010000015">
    <property type="protein sequence ID" value="MBH0780477.1"/>
    <property type="molecule type" value="Genomic_DNA"/>
</dbReference>
<dbReference type="SUPFAM" id="SSF52777">
    <property type="entry name" value="CoA-dependent acyltransferases"/>
    <property type="match status" value="1"/>
</dbReference>
<dbReference type="RefSeq" id="WP_196152780.1">
    <property type="nucleotide sequence ID" value="NZ_JADMLG010000015.1"/>
</dbReference>
<evidence type="ECO:0000313" key="2">
    <source>
        <dbReference type="EMBL" id="MBH0780477.1"/>
    </source>
</evidence>
<sequence>MNSPVAELAPTDHTYLHLDTRGRPMHWAMVLELSEGAGISVADVRARVRERSGHFDVFRIGIRHGGWRKPQVVQAESVDVDRHVDAVEHTDRADLYSRIADLMATPLPRSAPLWHITLFTPRDQGAQHVVLRVHHSLSDGIAGAAFAALLADGAEEDLAEFDRFATTPRHRIPTVDPRIRQTAKATFDSQWKAGNAGRGWPALTRTGRREIALVGTPTRELRRTAKRHDATVHEFLLAAIGRTLATAAPVTGKPHPATLRVTLPVTDDPAFRHTGNAVLAALLNLPGDETDLAGQIARCRTELATIEKGRPHLAWAPTDDAPKVPWPVRRAIANASLARMSPDIHIGINPGFSRVRSVLGASIVDLTPLSPLIGYSFSVTSLILGSRTSFGIVTDPAALPEGYATVFAERFAQVLDEAGRS</sequence>
<dbReference type="InterPro" id="IPR023213">
    <property type="entry name" value="CAT-like_dom_sf"/>
</dbReference>
<organism evidence="2 3">
    <name type="scientific">Nocardia bovistercoris</name>
    <dbReference type="NCBI Taxonomy" id="2785916"/>
    <lineage>
        <taxon>Bacteria</taxon>
        <taxon>Bacillati</taxon>
        <taxon>Actinomycetota</taxon>
        <taxon>Actinomycetes</taxon>
        <taxon>Mycobacteriales</taxon>
        <taxon>Nocardiaceae</taxon>
        <taxon>Nocardia</taxon>
    </lineage>
</organism>
<dbReference type="AlphaFoldDB" id="A0A931IEZ8"/>
<evidence type="ECO:0000313" key="3">
    <source>
        <dbReference type="Proteomes" id="UP000655751"/>
    </source>
</evidence>
<proteinExistence type="predicted"/>
<dbReference type="Proteomes" id="UP000655751">
    <property type="component" value="Unassembled WGS sequence"/>
</dbReference>
<dbReference type="GO" id="GO:0045017">
    <property type="term" value="P:glycerolipid biosynthetic process"/>
    <property type="evidence" value="ECO:0007669"/>
    <property type="project" value="InterPro"/>
</dbReference>
<dbReference type="Pfam" id="PF03007">
    <property type="entry name" value="WS_DGAT_cat"/>
    <property type="match status" value="1"/>
</dbReference>
<dbReference type="InterPro" id="IPR004255">
    <property type="entry name" value="O-acyltransferase_WSD1_N"/>
</dbReference>
<protein>
    <submittedName>
        <fullName evidence="2">Diacylglycerol O-acyltransferase</fullName>
    </submittedName>
</protein>
<name>A0A931IEZ8_9NOCA</name>
<accession>A0A931IEZ8</accession>
<comment type="caution">
    <text evidence="2">The sequence shown here is derived from an EMBL/GenBank/DDBJ whole genome shotgun (WGS) entry which is preliminary data.</text>
</comment>
<reference evidence="2" key="1">
    <citation type="submission" date="2020-11" db="EMBL/GenBank/DDBJ databases">
        <title>Nocardia NEAU-351.nov., a novel actinomycete isolated from the cow dung.</title>
        <authorList>
            <person name="Zhang X."/>
        </authorList>
    </citation>
    <scope>NUCLEOTIDE SEQUENCE</scope>
    <source>
        <strain evidence="2">NEAU-351</strain>
    </source>
</reference>
<gene>
    <name evidence="2" type="ORF">IT779_29810</name>
</gene>